<dbReference type="PROSITE" id="PS01033">
    <property type="entry name" value="GLOBIN"/>
    <property type="match status" value="1"/>
</dbReference>
<dbReference type="PANTHER" id="PTHR46458">
    <property type="entry name" value="BLR2807 PROTEIN"/>
    <property type="match status" value="1"/>
</dbReference>
<dbReference type="InterPro" id="IPR012292">
    <property type="entry name" value="Globin/Proto"/>
</dbReference>
<dbReference type="InterPro" id="IPR000971">
    <property type="entry name" value="Globin"/>
</dbReference>
<dbReference type="InterPro" id="IPR050532">
    <property type="entry name" value="Globin-like_OT"/>
</dbReference>
<evidence type="ECO:0000259" key="7">
    <source>
        <dbReference type="PROSITE" id="PS01033"/>
    </source>
</evidence>
<proteinExistence type="inferred from homology"/>
<dbReference type="SUPFAM" id="SSF46458">
    <property type="entry name" value="Globin-like"/>
    <property type="match status" value="1"/>
</dbReference>
<sequence>MGTTACCRAVDKADERTLEAGGEAPVVFDAETVPLPVKVQPKAPALNLNEPPVDVNAPLDGRDVALIKHSWKEVGQAPADEVAREIFRNIFAIAPGALELFHFKNESEDDLWREGGALTVHALKVVTTVDKAVSRLGNLDAVVPMLRKLGIMHVGYGVLPAHYDVVGQALVTTLGSYCTFTDPVKNAWIKLCGVIKATMVHNHYMTLEELLKQRNV</sequence>
<reference evidence="8" key="1">
    <citation type="submission" date="2021-01" db="EMBL/GenBank/DDBJ databases">
        <authorList>
            <person name="Corre E."/>
            <person name="Pelletier E."/>
            <person name="Niang G."/>
            <person name="Scheremetjew M."/>
            <person name="Finn R."/>
            <person name="Kale V."/>
            <person name="Holt S."/>
            <person name="Cochrane G."/>
            <person name="Meng A."/>
            <person name="Brown T."/>
            <person name="Cohen L."/>
        </authorList>
    </citation>
    <scope>NUCLEOTIDE SEQUENCE</scope>
</reference>
<gene>
    <name evidence="8" type="ORF">NSCI0253_LOCUS3422</name>
</gene>
<feature type="domain" description="Globin" evidence="7">
    <location>
        <begin position="58"/>
        <end position="204"/>
    </location>
</feature>
<evidence type="ECO:0000256" key="2">
    <source>
        <dbReference type="ARBA" id="ARBA00022617"/>
    </source>
</evidence>
<name>A0A7S0ZQE0_NOCSC</name>
<keyword evidence="4" id="KW-0479">Metal-binding</keyword>
<dbReference type="GO" id="GO:0005344">
    <property type="term" value="F:oxygen carrier activity"/>
    <property type="evidence" value="ECO:0007669"/>
    <property type="project" value="UniProtKB-KW"/>
</dbReference>
<dbReference type="GO" id="GO:0019825">
    <property type="term" value="F:oxygen binding"/>
    <property type="evidence" value="ECO:0007669"/>
    <property type="project" value="InterPro"/>
</dbReference>
<evidence type="ECO:0000256" key="5">
    <source>
        <dbReference type="ARBA" id="ARBA00023004"/>
    </source>
</evidence>
<organism evidence="8">
    <name type="scientific">Noctiluca scintillans</name>
    <name type="common">Sea sparkle</name>
    <name type="synonym">Red tide dinoflagellate</name>
    <dbReference type="NCBI Taxonomy" id="2966"/>
    <lineage>
        <taxon>Eukaryota</taxon>
        <taxon>Sar</taxon>
        <taxon>Alveolata</taxon>
        <taxon>Dinophyceae</taxon>
        <taxon>Noctilucales</taxon>
        <taxon>Noctilucaceae</taxon>
        <taxon>Noctiluca</taxon>
    </lineage>
</organism>
<dbReference type="EMBL" id="HBFQ01004915">
    <property type="protein sequence ID" value="CAD8829076.1"/>
    <property type="molecule type" value="Transcribed_RNA"/>
</dbReference>
<evidence type="ECO:0000256" key="3">
    <source>
        <dbReference type="ARBA" id="ARBA00022621"/>
    </source>
</evidence>
<dbReference type="InterPro" id="IPR009050">
    <property type="entry name" value="Globin-like_sf"/>
</dbReference>
<dbReference type="Gene3D" id="1.10.490.10">
    <property type="entry name" value="Globins"/>
    <property type="match status" value="1"/>
</dbReference>
<keyword evidence="5" id="KW-0408">Iron</keyword>
<evidence type="ECO:0000256" key="1">
    <source>
        <dbReference type="ARBA" id="ARBA00022448"/>
    </source>
</evidence>
<dbReference type="Pfam" id="PF00042">
    <property type="entry name" value="Globin"/>
    <property type="match status" value="1"/>
</dbReference>
<protein>
    <recommendedName>
        <fullName evidence="7">Globin domain-containing protein</fullName>
    </recommendedName>
</protein>
<evidence type="ECO:0000313" key="8">
    <source>
        <dbReference type="EMBL" id="CAD8829076.1"/>
    </source>
</evidence>
<dbReference type="GO" id="GO:0046872">
    <property type="term" value="F:metal ion binding"/>
    <property type="evidence" value="ECO:0007669"/>
    <property type="project" value="UniProtKB-KW"/>
</dbReference>
<dbReference type="GO" id="GO:0020037">
    <property type="term" value="F:heme binding"/>
    <property type="evidence" value="ECO:0007669"/>
    <property type="project" value="InterPro"/>
</dbReference>
<dbReference type="AlphaFoldDB" id="A0A7S0ZQE0"/>
<dbReference type="CDD" id="cd01040">
    <property type="entry name" value="Mb-like"/>
    <property type="match status" value="1"/>
</dbReference>
<evidence type="ECO:0000256" key="6">
    <source>
        <dbReference type="RuleBase" id="RU000356"/>
    </source>
</evidence>
<keyword evidence="2 6" id="KW-0349">Heme</keyword>
<evidence type="ECO:0000256" key="4">
    <source>
        <dbReference type="ARBA" id="ARBA00022723"/>
    </source>
</evidence>
<accession>A0A7S0ZQE0</accession>
<comment type="similarity">
    <text evidence="6">Belongs to the globin family.</text>
</comment>
<dbReference type="InterPro" id="IPR044399">
    <property type="entry name" value="Mb-like_M"/>
</dbReference>
<keyword evidence="1 6" id="KW-0813">Transport</keyword>
<keyword evidence="3 6" id="KW-0561">Oxygen transport</keyword>
<dbReference type="PANTHER" id="PTHR46458:SF1">
    <property type="entry name" value="GEO09476P1"/>
    <property type="match status" value="1"/>
</dbReference>